<evidence type="ECO:0000313" key="3">
    <source>
        <dbReference type="Proteomes" id="UP000622707"/>
    </source>
</evidence>
<comment type="caution">
    <text evidence="2">The sequence shown here is derived from an EMBL/GenBank/DDBJ whole genome shotgun (WGS) entry which is preliminary data.</text>
</comment>
<evidence type="ECO:0000256" key="1">
    <source>
        <dbReference type="SAM" id="Phobius"/>
    </source>
</evidence>
<reference evidence="2 3" key="1">
    <citation type="journal article" date="2017" name="Int. J. Syst. Evol. Microbiol.">
        <title>Ramlibacter alkalitolerans sp. nov., alkali-tolerant bacterium isolated from soil of ginseng.</title>
        <authorList>
            <person name="Lee D.H."/>
            <person name="Cha C.J."/>
        </authorList>
    </citation>
    <scope>NUCLEOTIDE SEQUENCE [LARGE SCALE GENOMIC DNA]</scope>
    <source>
        <strain evidence="2 3">KACC 19305</strain>
    </source>
</reference>
<accession>A0ABS1JTZ9</accession>
<name>A0ABS1JTZ9_9BURK</name>
<evidence type="ECO:0000313" key="2">
    <source>
        <dbReference type="EMBL" id="MBL0427692.1"/>
    </source>
</evidence>
<proteinExistence type="predicted"/>
<dbReference type="RefSeq" id="WP_201692326.1">
    <property type="nucleotide sequence ID" value="NZ_JAEQND010000013.1"/>
</dbReference>
<protein>
    <submittedName>
        <fullName evidence="2">Uncharacterized protein</fullName>
    </submittedName>
</protein>
<keyword evidence="1" id="KW-1133">Transmembrane helix</keyword>
<feature type="transmembrane region" description="Helical" evidence="1">
    <location>
        <begin position="30"/>
        <end position="49"/>
    </location>
</feature>
<dbReference type="EMBL" id="JAEQND010000013">
    <property type="protein sequence ID" value="MBL0427692.1"/>
    <property type="molecule type" value="Genomic_DNA"/>
</dbReference>
<keyword evidence="1" id="KW-0472">Membrane</keyword>
<organism evidence="2 3">
    <name type="scientific">Ramlibacter alkalitolerans</name>
    <dbReference type="NCBI Taxonomy" id="2039631"/>
    <lineage>
        <taxon>Bacteria</taxon>
        <taxon>Pseudomonadati</taxon>
        <taxon>Pseudomonadota</taxon>
        <taxon>Betaproteobacteria</taxon>
        <taxon>Burkholderiales</taxon>
        <taxon>Comamonadaceae</taxon>
        <taxon>Ramlibacter</taxon>
    </lineage>
</organism>
<sequence length="66" mass="6953">MVASYVYDLSHYGRPLAWLLNVGGAGSQDLLLVLPLLAGAVWIALTAYARLRAHFAAPPAEAASCV</sequence>
<gene>
    <name evidence="2" type="ORF">JI746_21435</name>
</gene>
<keyword evidence="1" id="KW-0812">Transmembrane</keyword>
<dbReference type="Proteomes" id="UP000622707">
    <property type="component" value="Unassembled WGS sequence"/>
</dbReference>
<keyword evidence="3" id="KW-1185">Reference proteome</keyword>